<organism evidence="2 3">
    <name type="scientific">Mycobacterium tuberculosis variant africanum K85</name>
    <dbReference type="NCBI Taxonomy" id="611304"/>
    <lineage>
        <taxon>Bacteria</taxon>
        <taxon>Bacillati</taxon>
        <taxon>Actinomycetota</taxon>
        <taxon>Actinomycetes</taxon>
        <taxon>Mycobacteriales</taxon>
        <taxon>Mycobacteriaceae</taxon>
        <taxon>Mycobacterium</taxon>
        <taxon>Mycobacterium tuberculosis complex</taxon>
    </lineage>
</organism>
<evidence type="ECO:0000313" key="3">
    <source>
        <dbReference type="Proteomes" id="UP000005088"/>
    </source>
</evidence>
<reference evidence="3" key="1">
    <citation type="submission" date="2009-03" db="EMBL/GenBank/DDBJ databases">
        <title>The Genome Sequence of Mycobacterium africanum strain K85 (originally listed here as Mycobacterium tuberculosis).</title>
        <authorList>
            <consortium name="The Broad Institute Genome Sequencing Platform"/>
            <person name="Small P."/>
            <person name="Gagneaux S."/>
            <person name="Hopewell P."/>
            <person name="Young S.K."/>
            <person name="Kodira C.D."/>
            <person name="Zeng Q."/>
            <person name="Koehrsen M."/>
            <person name="Alvarado L."/>
            <person name="Berlin A."/>
            <person name="Borenstein D."/>
            <person name="Chen Z."/>
            <person name="Engels R."/>
            <person name="Freedman E."/>
            <person name="Gellesch M."/>
            <person name="Goldberg J."/>
            <person name="Griggs A."/>
            <person name="Gujja S."/>
            <person name="Heiman D."/>
            <person name="Hepburn T."/>
            <person name="Howarth C."/>
            <person name="Jen D."/>
            <person name="Larson L."/>
            <person name="Lewis B."/>
            <person name="Mehta T."/>
            <person name="Park D."/>
            <person name="Pearson M."/>
            <person name="Roberts A."/>
            <person name="Saif S."/>
            <person name="Shea T."/>
            <person name="Shenoy N."/>
            <person name="Sisk P."/>
            <person name="Stolte C."/>
            <person name="Sykes S."/>
            <person name="Walk T."/>
            <person name="White J."/>
            <person name="Yandava C."/>
            <person name="Nusbaum C."/>
            <person name="Galagan J."/>
            <person name="Birren B."/>
        </authorList>
    </citation>
    <scope>NUCLEOTIDE SEQUENCE [LARGE SCALE GENOMIC DNA]</scope>
    <source>
        <strain evidence="3">K85</strain>
    </source>
</reference>
<protein>
    <submittedName>
        <fullName evidence="2">Uncharacterized protein</fullName>
    </submittedName>
</protein>
<dbReference type="Proteomes" id="UP000005088">
    <property type="component" value="Unassembled WGS sequence"/>
</dbReference>
<dbReference type="EMBL" id="GG663503">
    <property type="protein sequence ID" value="EFD42523.2"/>
    <property type="molecule type" value="Genomic_DNA"/>
</dbReference>
<evidence type="ECO:0000313" key="2">
    <source>
        <dbReference type="EMBL" id="EFD42523.2"/>
    </source>
</evidence>
<proteinExistence type="predicted"/>
<name>A0A9P2H669_MYCTX</name>
<feature type="region of interest" description="Disordered" evidence="1">
    <location>
        <begin position="58"/>
        <end position="88"/>
    </location>
</feature>
<accession>A0A9P2H669</accession>
<feature type="compositionally biased region" description="Polar residues" evidence="1">
    <location>
        <begin position="68"/>
        <end position="88"/>
    </location>
</feature>
<sequence length="88" mass="9202">MSAPPAQAPVCGALAARPTAPGNASCTRPAKRDCRYGSRCETCLPFALAKDCRQASSRLQAATEPDETTTTSVISMRSPGSLQYQPAT</sequence>
<gene>
    <name evidence="2" type="ORF">TBOG_01358</name>
</gene>
<dbReference type="AlphaFoldDB" id="A0A9P2H669"/>
<evidence type="ECO:0000256" key="1">
    <source>
        <dbReference type="SAM" id="MobiDB-lite"/>
    </source>
</evidence>